<dbReference type="RefSeq" id="WP_316975073.1">
    <property type="nucleotide sequence ID" value="NZ_BAABBC010000001.1"/>
</dbReference>
<keyword evidence="2" id="KW-1185">Reference proteome</keyword>
<gene>
    <name evidence="1" type="ORF">RYS15_18585</name>
</gene>
<accession>A0ABU3W2D0</accession>
<evidence type="ECO:0000313" key="1">
    <source>
        <dbReference type="EMBL" id="MDV2080698.1"/>
    </source>
</evidence>
<comment type="caution">
    <text evidence="1">The sequence shown here is derived from an EMBL/GenBank/DDBJ whole genome shotgun (WGS) entry which is preliminary data.</text>
</comment>
<protein>
    <submittedName>
        <fullName evidence="1">Uncharacterized protein</fullName>
    </submittedName>
</protein>
<reference evidence="1 2" key="1">
    <citation type="submission" date="2023-10" db="EMBL/GenBank/DDBJ databases">
        <title>Characteristics and mechanism of a salt-tolerant marine origin heterotrophic nitrifying- aerobic denitrifying bacteria Marinobacter xestospongiae HN1.</title>
        <authorList>
            <person name="Qi R."/>
        </authorList>
    </citation>
    <scope>NUCLEOTIDE SEQUENCE [LARGE SCALE GENOMIC DNA]</scope>
    <source>
        <strain evidence="1 2">HN1</strain>
    </source>
</reference>
<dbReference type="EMBL" id="JAWIIJ010000017">
    <property type="protein sequence ID" value="MDV2080698.1"/>
    <property type="molecule type" value="Genomic_DNA"/>
</dbReference>
<organism evidence="1 2">
    <name type="scientific">Marinobacter xestospongiae</name>
    <dbReference type="NCBI Taxonomy" id="994319"/>
    <lineage>
        <taxon>Bacteria</taxon>
        <taxon>Pseudomonadati</taxon>
        <taxon>Pseudomonadota</taxon>
        <taxon>Gammaproteobacteria</taxon>
        <taxon>Pseudomonadales</taxon>
        <taxon>Marinobacteraceae</taxon>
        <taxon>Marinobacter</taxon>
    </lineage>
</organism>
<dbReference type="Proteomes" id="UP001269819">
    <property type="component" value="Unassembled WGS sequence"/>
</dbReference>
<proteinExistence type="predicted"/>
<evidence type="ECO:0000313" key="2">
    <source>
        <dbReference type="Proteomes" id="UP001269819"/>
    </source>
</evidence>
<name>A0ABU3W2D0_9GAMM</name>
<sequence length="49" mass="5607">MTRCGKSERAATAKAQENCEDVEDWYGILTKDVAARIRAWAKVYGIRQF</sequence>